<organism evidence="1 2">
    <name type="scientific">Gordonia paraffinivorans</name>
    <dbReference type="NCBI Taxonomy" id="175628"/>
    <lineage>
        <taxon>Bacteria</taxon>
        <taxon>Bacillati</taxon>
        <taxon>Actinomycetota</taxon>
        <taxon>Actinomycetes</taxon>
        <taxon>Mycobacteriales</taxon>
        <taxon>Gordoniaceae</taxon>
        <taxon>Gordonia</taxon>
    </lineage>
</organism>
<evidence type="ECO:0000313" key="2">
    <source>
        <dbReference type="Proteomes" id="UP000360750"/>
    </source>
</evidence>
<accession>A0ABD7V2X3</accession>
<proteinExistence type="predicted"/>
<sequence length="318" mass="34798">MVFVAVAVFVVVLAVALVLLASAAIGAFSAMFGGMKRDLGRRRSGAAVTADERPARLVGAADAAGDLADRLRLARARRWTACQDIQQRLEGSRRPDDDGVGDFGVLALDIWAGRPLDDQQISQSTRRHRPGREERAELENMVRDPVGRIAWTTALVADRVSRNPAWGLEFFDLHSVRVDLAGEVTAIARAATRIRDQLAILGDPPDGPLGTDDEVMATYAEKAGLLSTRLDGLVERLEAFASYEQIVARIQQRQEKQAWLDRVSAIDELEHAIDAERDRAEGDRVRNMADESGILASIYLDEIAPLARSLKRDVIPGS</sequence>
<protein>
    <recommendedName>
        <fullName evidence="3">Secreted protein</fullName>
    </recommendedName>
</protein>
<name>A0ABD7V2X3_9ACTN</name>
<dbReference type="RefSeq" id="WP_006901220.1">
    <property type="nucleotide sequence ID" value="NZ_CAACYD010000006.1"/>
</dbReference>
<dbReference type="AlphaFoldDB" id="A0ABD7V2X3"/>
<gene>
    <name evidence="1" type="ORF">NCTC8139_02224</name>
</gene>
<dbReference type="GeneID" id="60750228"/>
<comment type="caution">
    <text evidence="1">The sequence shown here is derived from an EMBL/GenBank/DDBJ whole genome shotgun (WGS) entry which is preliminary data.</text>
</comment>
<evidence type="ECO:0000313" key="1">
    <source>
        <dbReference type="EMBL" id="VFA88673.1"/>
    </source>
</evidence>
<dbReference type="Proteomes" id="UP000360750">
    <property type="component" value="Unassembled WGS sequence"/>
</dbReference>
<evidence type="ECO:0008006" key="3">
    <source>
        <dbReference type="Google" id="ProtNLM"/>
    </source>
</evidence>
<reference evidence="1 2" key="1">
    <citation type="submission" date="2019-02" db="EMBL/GenBank/DDBJ databases">
        <authorList>
            <consortium name="Pathogen Informatics"/>
        </authorList>
    </citation>
    <scope>NUCLEOTIDE SEQUENCE [LARGE SCALE GENOMIC DNA]</scope>
    <source>
        <strain evidence="1 2">3012STDY6756503</strain>
    </source>
</reference>
<dbReference type="EMBL" id="CAACYD010000006">
    <property type="protein sequence ID" value="VFA88673.1"/>
    <property type="molecule type" value="Genomic_DNA"/>
</dbReference>